<evidence type="ECO:0008006" key="3">
    <source>
        <dbReference type="Google" id="ProtNLM"/>
    </source>
</evidence>
<dbReference type="AlphaFoldDB" id="A0A9D1G357"/>
<dbReference type="EMBL" id="DVJN01000219">
    <property type="protein sequence ID" value="HIS93620.1"/>
    <property type="molecule type" value="Genomic_DNA"/>
</dbReference>
<reference evidence="1" key="2">
    <citation type="journal article" date="2021" name="PeerJ">
        <title>Extensive microbial diversity within the chicken gut microbiome revealed by metagenomics and culture.</title>
        <authorList>
            <person name="Gilroy R."/>
            <person name="Ravi A."/>
            <person name="Getino M."/>
            <person name="Pursley I."/>
            <person name="Horton D.L."/>
            <person name="Alikhan N.F."/>
            <person name="Baker D."/>
            <person name="Gharbi K."/>
            <person name="Hall N."/>
            <person name="Watson M."/>
            <person name="Adriaenssens E.M."/>
            <person name="Foster-Nyarko E."/>
            <person name="Jarju S."/>
            <person name="Secka A."/>
            <person name="Antonio M."/>
            <person name="Oren A."/>
            <person name="Chaudhuri R.R."/>
            <person name="La Ragione R."/>
            <person name="Hildebrand F."/>
            <person name="Pallen M.J."/>
        </authorList>
    </citation>
    <scope>NUCLEOTIDE SEQUENCE</scope>
    <source>
        <strain evidence="1">13766</strain>
    </source>
</reference>
<dbReference type="InterPro" id="IPR028979">
    <property type="entry name" value="Ser_kin/Pase_Hpr-like_N_sf"/>
</dbReference>
<gene>
    <name evidence="1" type="ORF">IAA84_11455</name>
</gene>
<accession>A0A9D1G357</accession>
<name>A0A9D1G357_9FIRM</name>
<reference evidence="1" key="1">
    <citation type="submission" date="2020-10" db="EMBL/GenBank/DDBJ databases">
        <authorList>
            <person name="Gilroy R."/>
        </authorList>
    </citation>
    <scope>NUCLEOTIDE SEQUENCE</scope>
    <source>
        <strain evidence="1">13766</strain>
    </source>
</reference>
<evidence type="ECO:0000313" key="1">
    <source>
        <dbReference type="EMBL" id="HIS93620.1"/>
    </source>
</evidence>
<comment type="caution">
    <text evidence="1">The sequence shown here is derived from an EMBL/GenBank/DDBJ whole genome shotgun (WGS) entry which is preliminary data.</text>
</comment>
<dbReference type="Gene3D" id="3.40.1390.20">
    <property type="entry name" value="HprK N-terminal domain-like"/>
    <property type="match status" value="1"/>
</dbReference>
<organism evidence="1 2">
    <name type="scientific">Candidatus Alectryocaccomicrobium excrementavium</name>
    <dbReference type="NCBI Taxonomy" id="2840668"/>
    <lineage>
        <taxon>Bacteria</taxon>
        <taxon>Bacillati</taxon>
        <taxon>Bacillota</taxon>
        <taxon>Clostridia</taxon>
        <taxon>Candidatus Alectryocaccomicrobium</taxon>
    </lineage>
</organism>
<evidence type="ECO:0000313" key="2">
    <source>
        <dbReference type="Proteomes" id="UP000824140"/>
    </source>
</evidence>
<dbReference type="Proteomes" id="UP000824140">
    <property type="component" value="Unassembled WGS sequence"/>
</dbReference>
<sequence length="117" mass="12432">MKATEIQKLLDATIVCGSLDDIDVMCGCGSDMMSDVLAFPKEKMVLLTGLTNAHTVRTCELLDVCAIVFVRGKIPGRDVIDEAEEAGIPILATRLTLYDACGTLFKAGLPGGTGRKL</sequence>
<proteinExistence type="predicted"/>
<dbReference type="SUPFAM" id="SSF75138">
    <property type="entry name" value="HprK N-terminal domain-like"/>
    <property type="match status" value="1"/>
</dbReference>
<protein>
    <recommendedName>
        <fullName evidence="3">DRTGG domain-containing protein</fullName>
    </recommendedName>
</protein>